<dbReference type="eggNOG" id="COG3382">
    <property type="taxonomic scope" value="Bacteria"/>
</dbReference>
<dbReference type="Proteomes" id="UP000002973">
    <property type="component" value="Unassembled WGS sequence"/>
</dbReference>
<sequence length="253" mass="28413">MIGNWLKKDKKEIIERCKMKVTVENEFWELFPQAQISIMVVKGLDNSVDESKNPYFKSLLDKGSKRAEDFIVDETFTQNDVIQEWRGAFSKFKTKKGARSSIEALLKRVSQGREFNPINPLVDIYNSVSLSYAVPCGGEDIAKIQGGLHLGKAQGGEAFFPLGAETDAPALPEEIIYYDNEGAVCRCFNWREAQRTMLTEGTTDAVLVIEAINEDQAKRAQAAMQELQHLVEDYFGVKGEITHLTIDNPSVEI</sequence>
<dbReference type="Gene3D" id="3.50.40.10">
    <property type="entry name" value="Phenylalanyl-trna Synthetase, Chain B, domain 3"/>
    <property type="match status" value="1"/>
</dbReference>
<feature type="domain" description="B3/B4 tRNA-binding" evidence="1">
    <location>
        <begin position="83"/>
        <end position="236"/>
    </location>
</feature>
<comment type="caution">
    <text evidence="2">The sequence shown here is derived from an EMBL/GenBank/DDBJ whole genome shotgun (WGS) entry which is preliminary data.</text>
</comment>
<protein>
    <submittedName>
        <fullName evidence="2">B3/4 domain protein</fullName>
    </submittedName>
</protein>
<accession>E6J3E9</accession>
<dbReference type="Pfam" id="PF03483">
    <property type="entry name" value="B3_4"/>
    <property type="match status" value="1"/>
</dbReference>
<evidence type="ECO:0000259" key="1">
    <source>
        <dbReference type="SMART" id="SM00873"/>
    </source>
</evidence>
<name>E6J3E9_STRAP</name>
<dbReference type="GO" id="GO:0004826">
    <property type="term" value="F:phenylalanine-tRNA ligase activity"/>
    <property type="evidence" value="ECO:0007669"/>
    <property type="project" value="InterPro"/>
</dbReference>
<gene>
    <name evidence="2" type="ORF">HMPREF0813_01796</name>
</gene>
<organism evidence="2 3">
    <name type="scientific">Streptococcus anginosus F0211</name>
    <dbReference type="NCBI Taxonomy" id="706437"/>
    <lineage>
        <taxon>Bacteria</taxon>
        <taxon>Bacillati</taxon>
        <taxon>Bacillota</taxon>
        <taxon>Bacilli</taxon>
        <taxon>Lactobacillales</taxon>
        <taxon>Streptococcaceae</taxon>
        <taxon>Streptococcus</taxon>
        <taxon>Streptococcus anginosus group</taxon>
    </lineage>
</organism>
<dbReference type="SMART" id="SM00873">
    <property type="entry name" value="B3_4"/>
    <property type="match status" value="1"/>
</dbReference>
<reference evidence="2 3" key="1">
    <citation type="submission" date="2010-11" db="EMBL/GenBank/DDBJ databases">
        <authorList>
            <person name="Weinstock G."/>
            <person name="Sodergren E."/>
            <person name="Clifton S."/>
            <person name="Fulton L."/>
            <person name="Fulton B."/>
            <person name="Courtney L."/>
            <person name="Fronick C."/>
            <person name="Harrison M."/>
            <person name="Strong C."/>
            <person name="Farmer C."/>
            <person name="Delahaunty K."/>
            <person name="Markovic C."/>
            <person name="Hall O."/>
            <person name="Minx P."/>
            <person name="Tomlinson C."/>
            <person name="Mitreva M."/>
            <person name="Hou S."/>
            <person name="Chen J."/>
            <person name="Wollam A."/>
            <person name="Pepin K.H."/>
            <person name="Johnson M."/>
            <person name="Bhonagiri V."/>
            <person name="Zhang X."/>
            <person name="Suruliraj S."/>
            <person name="Warren W."/>
            <person name="Chinwalla A."/>
            <person name="Mardis E.R."/>
            <person name="Wilson R.K."/>
        </authorList>
    </citation>
    <scope>NUCLEOTIDE SEQUENCE [LARGE SCALE GENOMIC DNA]</scope>
    <source>
        <strain evidence="2 3">F0211</strain>
    </source>
</reference>
<dbReference type="InterPro" id="IPR005146">
    <property type="entry name" value="B3/B4_tRNA-bd"/>
</dbReference>
<dbReference type="GO" id="GO:0003723">
    <property type="term" value="F:RNA binding"/>
    <property type="evidence" value="ECO:0007669"/>
    <property type="project" value="InterPro"/>
</dbReference>
<dbReference type="PANTHER" id="PTHR39209:SF2">
    <property type="entry name" value="CYTOPLASMIC PROTEIN"/>
    <property type="match status" value="1"/>
</dbReference>
<evidence type="ECO:0000313" key="3">
    <source>
        <dbReference type="Proteomes" id="UP000002973"/>
    </source>
</evidence>
<evidence type="ECO:0000313" key="2">
    <source>
        <dbReference type="EMBL" id="EFU21719.1"/>
    </source>
</evidence>
<dbReference type="InterPro" id="IPR020825">
    <property type="entry name" value="Phe-tRNA_synthase-like_B3/B4"/>
</dbReference>
<dbReference type="EMBL" id="AECT01000045">
    <property type="protein sequence ID" value="EFU21719.1"/>
    <property type="molecule type" value="Genomic_DNA"/>
</dbReference>
<proteinExistence type="predicted"/>
<dbReference type="PANTHER" id="PTHR39209">
    <property type="match status" value="1"/>
</dbReference>
<dbReference type="AlphaFoldDB" id="E6J3E9"/>
<dbReference type="SUPFAM" id="SSF56037">
    <property type="entry name" value="PheT/TilS domain"/>
    <property type="match status" value="1"/>
</dbReference>